<organism evidence="3 4">
    <name type="scientific">Microbacterium keratanolyticum</name>
    <dbReference type="NCBI Taxonomy" id="67574"/>
    <lineage>
        <taxon>Bacteria</taxon>
        <taxon>Bacillati</taxon>
        <taxon>Actinomycetota</taxon>
        <taxon>Actinomycetes</taxon>
        <taxon>Micrococcales</taxon>
        <taxon>Microbacteriaceae</taxon>
        <taxon>Microbacterium</taxon>
    </lineage>
</organism>
<proteinExistence type="predicted"/>
<dbReference type="EMBL" id="BSET01000002">
    <property type="protein sequence ID" value="GLK02389.1"/>
    <property type="molecule type" value="Genomic_DNA"/>
</dbReference>
<dbReference type="CDD" id="cd01832">
    <property type="entry name" value="SGNH_hydrolase_like_1"/>
    <property type="match status" value="1"/>
</dbReference>
<dbReference type="AlphaFoldDB" id="A0A9W6HUH2"/>
<accession>A0A9W6HUH2</accession>
<reference evidence="3" key="1">
    <citation type="journal article" date="2014" name="Int. J. Syst. Evol. Microbiol.">
        <title>Complete genome sequence of Corynebacterium casei LMG S-19264T (=DSM 44701T), isolated from a smear-ripened cheese.</title>
        <authorList>
            <consortium name="US DOE Joint Genome Institute (JGI-PGF)"/>
            <person name="Walter F."/>
            <person name="Albersmeier A."/>
            <person name="Kalinowski J."/>
            <person name="Ruckert C."/>
        </authorList>
    </citation>
    <scope>NUCLEOTIDE SEQUENCE</scope>
    <source>
        <strain evidence="3">VKM Ac-1958</strain>
    </source>
</reference>
<dbReference type="Proteomes" id="UP001142325">
    <property type="component" value="Unassembled WGS sequence"/>
</dbReference>
<protein>
    <submittedName>
        <fullName evidence="3">Lipase</fullName>
    </submittedName>
</protein>
<dbReference type="PANTHER" id="PTHR43784">
    <property type="entry name" value="GDSL-LIKE LIPASE/ACYLHYDROLASE, PUTATIVE (AFU_ORTHOLOGUE AFUA_2G00820)-RELATED"/>
    <property type="match status" value="1"/>
</dbReference>
<dbReference type="InterPro" id="IPR036514">
    <property type="entry name" value="SGNH_hydro_sf"/>
</dbReference>
<comment type="caution">
    <text evidence="3">The sequence shown here is derived from an EMBL/GenBank/DDBJ whole genome shotgun (WGS) entry which is preliminary data.</text>
</comment>
<dbReference type="SUPFAM" id="SSF52266">
    <property type="entry name" value="SGNH hydrolase"/>
    <property type="match status" value="1"/>
</dbReference>
<name>A0A9W6HUH2_9MICO</name>
<evidence type="ECO:0000313" key="3">
    <source>
        <dbReference type="EMBL" id="GLK02389.1"/>
    </source>
</evidence>
<feature type="domain" description="SGNH hydrolase-type esterase" evidence="2">
    <location>
        <begin position="24"/>
        <end position="198"/>
    </location>
</feature>
<dbReference type="Gene3D" id="3.40.50.1110">
    <property type="entry name" value="SGNH hydrolase"/>
    <property type="match status" value="1"/>
</dbReference>
<keyword evidence="4" id="KW-1185">Reference proteome</keyword>
<feature type="region of interest" description="Disordered" evidence="1">
    <location>
        <begin position="246"/>
        <end position="277"/>
    </location>
</feature>
<evidence type="ECO:0000256" key="1">
    <source>
        <dbReference type="SAM" id="MobiDB-lite"/>
    </source>
</evidence>
<evidence type="ECO:0000259" key="2">
    <source>
        <dbReference type="Pfam" id="PF13472"/>
    </source>
</evidence>
<dbReference type="InterPro" id="IPR013830">
    <property type="entry name" value="SGNH_hydro"/>
</dbReference>
<reference evidence="3" key="2">
    <citation type="submission" date="2023-01" db="EMBL/GenBank/DDBJ databases">
        <authorList>
            <person name="Sun Q."/>
            <person name="Evtushenko L."/>
        </authorList>
    </citation>
    <scope>NUCLEOTIDE SEQUENCE</scope>
    <source>
        <strain evidence="3">VKM Ac-1958</strain>
    </source>
</reference>
<evidence type="ECO:0000313" key="4">
    <source>
        <dbReference type="Proteomes" id="UP001142325"/>
    </source>
</evidence>
<dbReference type="PANTHER" id="PTHR43784:SF2">
    <property type="entry name" value="GDSL-LIKE LIPASE_ACYLHYDROLASE, PUTATIVE (AFU_ORTHOLOGUE AFUA_2G00820)-RELATED"/>
    <property type="match status" value="1"/>
</dbReference>
<gene>
    <name evidence="3" type="ORF">GCM10017596_21040</name>
</gene>
<dbReference type="InterPro" id="IPR053140">
    <property type="entry name" value="GDSL_Rv0518-like"/>
</dbReference>
<dbReference type="Pfam" id="PF13472">
    <property type="entry name" value="Lipase_GDSL_2"/>
    <property type="match status" value="1"/>
</dbReference>
<sequence length="277" mass="30639">MPGAAPRPADWSYAGGVTQVRYVAIGDSFSEGVGDELADGRVRGWADLVAQGWADATQHPISYANLAIRGKLAWPIINEQLERALTLRPTHLSFNAGGNDMLRPRADIEHIADAYTRAARRCAEEGVVLIVLSGANPSRQLPMGDLIQRRGDELSAAVLRRVEGREGIVRALNWPDRELGAPVYWSEDRLHMNAFGHHRVAARVLSALGVDAPAEWWKPHQTLEIAGVRGWQYYRQHVGPWIGRRLTGRSSGDTREPKYSAWHEVAPTAAAHEEGER</sequence>